<feature type="compositionally biased region" description="Basic residues" evidence="1">
    <location>
        <begin position="80"/>
        <end position="90"/>
    </location>
</feature>
<dbReference type="OrthoDB" id="4036589at2759"/>
<accession>A0A1G4KAV7</accession>
<dbReference type="EMBL" id="LT598452">
    <property type="protein sequence ID" value="SCV01385.1"/>
    <property type="molecule type" value="Genomic_DNA"/>
</dbReference>
<reference evidence="3" key="1">
    <citation type="submission" date="2016-03" db="EMBL/GenBank/DDBJ databases">
        <authorList>
            <person name="Devillers Hugo."/>
        </authorList>
    </citation>
    <scope>NUCLEOTIDE SEQUENCE [LARGE SCALE GENOMIC DNA]</scope>
</reference>
<evidence type="ECO:0000313" key="2">
    <source>
        <dbReference type="EMBL" id="SCV01385.1"/>
    </source>
</evidence>
<dbReference type="AlphaFoldDB" id="A0A1G4KAV7"/>
<evidence type="ECO:0000256" key="1">
    <source>
        <dbReference type="SAM" id="MobiDB-lite"/>
    </source>
</evidence>
<organism evidence="2 3">
    <name type="scientific">Lachancea nothofagi CBS 11611</name>
    <dbReference type="NCBI Taxonomy" id="1266666"/>
    <lineage>
        <taxon>Eukaryota</taxon>
        <taxon>Fungi</taxon>
        <taxon>Dikarya</taxon>
        <taxon>Ascomycota</taxon>
        <taxon>Saccharomycotina</taxon>
        <taxon>Saccharomycetes</taxon>
        <taxon>Saccharomycetales</taxon>
        <taxon>Saccharomycetaceae</taxon>
        <taxon>Lachancea</taxon>
    </lineage>
</organism>
<evidence type="ECO:0000313" key="3">
    <source>
        <dbReference type="Proteomes" id="UP000189911"/>
    </source>
</evidence>
<feature type="compositionally biased region" description="Polar residues" evidence="1">
    <location>
        <begin position="56"/>
        <end position="66"/>
    </location>
</feature>
<name>A0A1G4KAV7_9SACH</name>
<proteinExistence type="predicted"/>
<feature type="compositionally biased region" description="Acidic residues" evidence="1">
    <location>
        <begin position="159"/>
        <end position="174"/>
    </location>
</feature>
<feature type="region of interest" description="Disordered" evidence="1">
    <location>
        <begin position="1"/>
        <end position="90"/>
    </location>
</feature>
<gene>
    <name evidence="2" type="ORF">LANO_0F11518G</name>
</gene>
<feature type="compositionally biased region" description="Polar residues" evidence="1">
    <location>
        <begin position="25"/>
        <end position="38"/>
    </location>
</feature>
<feature type="region of interest" description="Disordered" evidence="1">
    <location>
        <begin position="137"/>
        <end position="174"/>
    </location>
</feature>
<dbReference type="Proteomes" id="UP000189911">
    <property type="component" value="Chromosome F"/>
</dbReference>
<sequence>MNYSEFLRVPSSPPEPASNPAGRSTGPSFDQSPSSPLANQEFDLSVAEKLQHDRQCQYQSVRQPFSSPLKDTGRRSMAARSRHRRRSWQSHRHRTFLENRALVARGGADQMEQDVIALERDAELQQLAAQAQLHHIDADEVDDEADGIPQNDDRRGNENDADDDDDDDDGDDDLVVLLQERDHYENMLMLEQQLLEEAMASFTITDDE</sequence>
<keyword evidence="3" id="KW-1185">Reference proteome</keyword>
<protein>
    <submittedName>
        <fullName evidence="2">LANO_0F11518g1_1</fullName>
    </submittedName>
</protein>